<organism evidence="2 3">
    <name type="scientific">Mycolicibacterium poriferae</name>
    <dbReference type="NCBI Taxonomy" id="39694"/>
    <lineage>
        <taxon>Bacteria</taxon>
        <taxon>Bacillati</taxon>
        <taxon>Actinomycetota</taxon>
        <taxon>Actinomycetes</taxon>
        <taxon>Mycobacteriales</taxon>
        <taxon>Mycobacteriaceae</taxon>
        <taxon>Mycolicibacterium</taxon>
    </lineage>
</organism>
<reference evidence="2 3" key="1">
    <citation type="journal article" date="2019" name="Emerg. Microbes Infect.">
        <title>Comprehensive subspecies identification of 175 nontuberculous mycobacteria species based on 7547 genomic profiles.</title>
        <authorList>
            <person name="Matsumoto Y."/>
            <person name="Kinjo T."/>
            <person name="Motooka D."/>
            <person name="Nabeya D."/>
            <person name="Jung N."/>
            <person name="Uechi K."/>
            <person name="Horii T."/>
            <person name="Iida T."/>
            <person name="Fujita J."/>
            <person name="Nakamura S."/>
        </authorList>
    </citation>
    <scope>NUCLEOTIDE SEQUENCE [LARGE SCALE GENOMIC DNA]</scope>
    <source>
        <strain evidence="2 3">JCM 12603</strain>
    </source>
</reference>
<evidence type="ECO:0000313" key="3">
    <source>
        <dbReference type="Proteomes" id="UP000466785"/>
    </source>
</evidence>
<dbReference type="EMBL" id="AP022570">
    <property type="protein sequence ID" value="BBX51984.1"/>
    <property type="molecule type" value="Genomic_DNA"/>
</dbReference>
<proteinExistence type="predicted"/>
<keyword evidence="3" id="KW-1185">Reference proteome</keyword>
<accession>A0A6N4VBH6</accession>
<dbReference type="AlphaFoldDB" id="A0A6N4VBH6"/>
<evidence type="ECO:0000256" key="1">
    <source>
        <dbReference type="SAM" id="MobiDB-lite"/>
    </source>
</evidence>
<name>A0A6N4VBH6_9MYCO</name>
<evidence type="ECO:0000313" key="2">
    <source>
        <dbReference type="EMBL" id="BBX51984.1"/>
    </source>
</evidence>
<sequence>MTALQGWIHHNPVDPRHLKAAIWGVWRDLTSEKPTELTERDEPQLMGRGLERC</sequence>
<dbReference type="Proteomes" id="UP000466785">
    <property type="component" value="Chromosome"/>
</dbReference>
<dbReference type="RefSeq" id="WP_170311204.1">
    <property type="nucleotide sequence ID" value="NZ_AP022570.1"/>
</dbReference>
<feature type="region of interest" description="Disordered" evidence="1">
    <location>
        <begin position="34"/>
        <end position="53"/>
    </location>
</feature>
<gene>
    <name evidence="2" type="ORF">MPOR_30100</name>
</gene>
<protein>
    <submittedName>
        <fullName evidence="2">Uncharacterized protein</fullName>
    </submittedName>
</protein>
<dbReference type="KEGG" id="mpof:MPOR_30100"/>